<dbReference type="RefSeq" id="WP_015248875.1">
    <property type="nucleotide sequence ID" value="NC_019892.1"/>
</dbReference>
<protein>
    <submittedName>
        <fullName evidence="1">Uncharacterized protein</fullName>
    </submittedName>
</protein>
<dbReference type="HOGENOM" id="CLU_2791712_0_0_0"/>
<sequence>MGDDSTYCGVCDGLSPRREAQVRAARIGLQARCRSETAEQEARTELRKKSSLTEMERRRLWNGYRGRI</sequence>
<reference evidence="1 2" key="1">
    <citation type="submission" date="2012-02" db="EMBL/GenBank/DDBJ databases">
        <title>Complete sequence of chromosome of Singulisphaera acidiphila DSM 18658.</title>
        <authorList>
            <consortium name="US DOE Joint Genome Institute (JGI-PGF)"/>
            <person name="Lucas S."/>
            <person name="Copeland A."/>
            <person name="Lapidus A."/>
            <person name="Glavina del Rio T."/>
            <person name="Dalin E."/>
            <person name="Tice H."/>
            <person name="Bruce D."/>
            <person name="Goodwin L."/>
            <person name="Pitluck S."/>
            <person name="Peters L."/>
            <person name="Ovchinnikova G."/>
            <person name="Chertkov O."/>
            <person name="Kyrpides N."/>
            <person name="Mavromatis K."/>
            <person name="Ivanova N."/>
            <person name="Brettin T."/>
            <person name="Detter J.C."/>
            <person name="Han C."/>
            <person name="Larimer F."/>
            <person name="Land M."/>
            <person name="Hauser L."/>
            <person name="Markowitz V."/>
            <person name="Cheng J.-F."/>
            <person name="Hugenholtz P."/>
            <person name="Woyke T."/>
            <person name="Wu D."/>
            <person name="Tindall B."/>
            <person name="Pomrenke H."/>
            <person name="Brambilla E."/>
            <person name="Klenk H.-P."/>
            <person name="Eisen J.A."/>
        </authorList>
    </citation>
    <scope>NUCLEOTIDE SEQUENCE [LARGE SCALE GENOMIC DNA]</scope>
    <source>
        <strain evidence="2">ATCC BAA-1392 / DSM 18658 / VKM B-2454 / MOB10</strain>
    </source>
</reference>
<dbReference type="STRING" id="886293.Sinac_5646"/>
<keyword evidence="2" id="KW-1185">Reference proteome</keyword>
<dbReference type="OrthoDB" id="10009801at2"/>
<dbReference type="Proteomes" id="UP000010798">
    <property type="component" value="Chromosome"/>
</dbReference>
<proteinExistence type="predicted"/>
<accession>L0DKI7</accession>
<evidence type="ECO:0000313" key="1">
    <source>
        <dbReference type="EMBL" id="AGA29777.1"/>
    </source>
</evidence>
<gene>
    <name evidence="1" type="ordered locus">Sinac_5646</name>
</gene>
<dbReference type="AlphaFoldDB" id="L0DKI7"/>
<dbReference type="KEGG" id="saci:Sinac_5646"/>
<dbReference type="EMBL" id="CP003364">
    <property type="protein sequence ID" value="AGA29777.1"/>
    <property type="molecule type" value="Genomic_DNA"/>
</dbReference>
<name>L0DKI7_SINAD</name>
<evidence type="ECO:0000313" key="2">
    <source>
        <dbReference type="Proteomes" id="UP000010798"/>
    </source>
</evidence>
<organism evidence="1 2">
    <name type="scientific">Singulisphaera acidiphila (strain ATCC BAA-1392 / DSM 18658 / VKM B-2454 / MOB10)</name>
    <dbReference type="NCBI Taxonomy" id="886293"/>
    <lineage>
        <taxon>Bacteria</taxon>
        <taxon>Pseudomonadati</taxon>
        <taxon>Planctomycetota</taxon>
        <taxon>Planctomycetia</taxon>
        <taxon>Isosphaerales</taxon>
        <taxon>Isosphaeraceae</taxon>
        <taxon>Singulisphaera</taxon>
    </lineage>
</organism>